<dbReference type="AlphaFoldDB" id="A0A3M5N226"/>
<reference evidence="1 2" key="1">
    <citation type="submission" date="2018-08" db="EMBL/GenBank/DDBJ databases">
        <title>Recombination of ecologically and evolutionarily significant loci maintains genetic cohesion in the Pseudomonas syringae species complex.</title>
        <authorList>
            <person name="Dillon M."/>
            <person name="Thakur S."/>
            <person name="Almeida R.N.D."/>
            <person name="Weir B.S."/>
            <person name="Guttman D.S."/>
        </authorList>
    </citation>
    <scope>NUCLEOTIDE SEQUENCE [LARGE SCALE GENOMIC DNA]</scope>
    <source>
        <strain evidence="1 2">ICMP 3934</strain>
    </source>
</reference>
<evidence type="ECO:0000313" key="2">
    <source>
        <dbReference type="Proteomes" id="UP000282636"/>
    </source>
</evidence>
<accession>A0A3M5N226</accession>
<sequence>MCANACLLITDPSHDNGSGDVDEAMRAINAQGSSLSLRSQVANFTRCSKSHIG</sequence>
<protein>
    <submittedName>
        <fullName evidence="1">Uncharacterized protein</fullName>
    </submittedName>
</protein>
<evidence type="ECO:0000313" key="1">
    <source>
        <dbReference type="EMBL" id="RMT65586.1"/>
    </source>
</evidence>
<dbReference type="Proteomes" id="UP000282636">
    <property type="component" value="Unassembled WGS sequence"/>
</dbReference>
<dbReference type="EMBL" id="RBTL01000205">
    <property type="protein sequence ID" value="RMT65586.1"/>
    <property type="molecule type" value="Genomic_DNA"/>
</dbReference>
<comment type="caution">
    <text evidence="1">The sequence shown here is derived from an EMBL/GenBank/DDBJ whole genome shotgun (WGS) entry which is preliminary data.</text>
</comment>
<gene>
    <name evidence="1" type="ORF">ALP44_102330</name>
</gene>
<organism evidence="1 2">
    <name type="scientific">Pseudomonas syringae pv. theae</name>
    <dbReference type="NCBI Taxonomy" id="103985"/>
    <lineage>
        <taxon>Bacteria</taxon>
        <taxon>Pseudomonadati</taxon>
        <taxon>Pseudomonadota</taxon>
        <taxon>Gammaproteobacteria</taxon>
        <taxon>Pseudomonadales</taxon>
        <taxon>Pseudomonadaceae</taxon>
        <taxon>Pseudomonas</taxon>
        <taxon>Pseudomonas syringae</taxon>
    </lineage>
</organism>
<name>A0A3M5N226_PSESX</name>
<proteinExistence type="predicted"/>